<keyword evidence="7" id="KW-0812">Transmembrane</keyword>
<evidence type="ECO:0000256" key="10">
    <source>
        <dbReference type="ARBA" id="ARBA00023237"/>
    </source>
</evidence>
<evidence type="ECO:0000256" key="7">
    <source>
        <dbReference type="ARBA" id="ARBA00022692"/>
    </source>
</evidence>
<keyword evidence="10" id="KW-0998">Cell outer membrane</keyword>
<evidence type="ECO:0000256" key="4">
    <source>
        <dbReference type="ARBA" id="ARBA00022452"/>
    </source>
</evidence>
<dbReference type="PROSITE" id="PS51208">
    <property type="entry name" value="AUTOTRANSPORTER"/>
    <property type="match status" value="1"/>
</dbReference>
<keyword evidence="14" id="KW-1185">Reference proteome</keyword>
<evidence type="ECO:0000256" key="3">
    <source>
        <dbReference type="ARBA" id="ARBA00007542"/>
    </source>
</evidence>
<dbReference type="eggNOG" id="COG4625">
    <property type="taxonomic scope" value="Bacteria"/>
</dbReference>
<dbReference type="GO" id="GO:0009279">
    <property type="term" value="C:cell outer membrane"/>
    <property type="evidence" value="ECO:0007669"/>
    <property type="project" value="UniProtKB-SubCell"/>
</dbReference>
<dbReference type="Pfam" id="PF02415">
    <property type="entry name" value="Chlam_PMP"/>
    <property type="match status" value="3"/>
</dbReference>
<dbReference type="Proteomes" id="UP000002193">
    <property type="component" value="Chromosome"/>
</dbReference>
<feature type="chain" id="PRO_5004296564" evidence="11">
    <location>
        <begin position="24"/>
        <end position="866"/>
    </location>
</feature>
<evidence type="ECO:0000256" key="1">
    <source>
        <dbReference type="ARBA" id="ARBA00004191"/>
    </source>
</evidence>
<dbReference type="OrthoDB" id="16637at2"/>
<gene>
    <name evidence="13" type="ordered locus">CCA_00283</name>
</gene>
<dbReference type="InterPro" id="IPR005546">
    <property type="entry name" value="Autotransporte_beta"/>
</dbReference>
<evidence type="ECO:0000256" key="2">
    <source>
        <dbReference type="ARBA" id="ARBA00004416"/>
    </source>
</evidence>
<evidence type="ECO:0000256" key="6">
    <source>
        <dbReference type="ARBA" id="ARBA00022525"/>
    </source>
</evidence>
<proteinExistence type="inferred from homology"/>
<comment type="similarity">
    <text evidence="3">Belongs to the PMP outer membrane protein family.</text>
</comment>
<feature type="signal peptide" evidence="11">
    <location>
        <begin position="1"/>
        <end position="23"/>
    </location>
</feature>
<organism evidence="13 14">
    <name type="scientific">Chlamydia caviae (strain ATCC VR-813 / DSM 19441 / 03DC25 / GPIC)</name>
    <name type="common">Chlamydophila caviae</name>
    <dbReference type="NCBI Taxonomy" id="227941"/>
    <lineage>
        <taxon>Bacteria</taxon>
        <taxon>Pseudomonadati</taxon>
        <taxon>Chlamydiota</taxon>
        <taxon>Chlamydiia</taxon>
        <taxon>Chlamydiales</taxon>
        <taxon>Chlamydiaceae</taxon>
        <taxon>Chlamydia/Chlamydophila group</taxon>
        <taxon>Chlamydia</taxon>
    </lineage>
</organism>
<keyword evidence="8 11" id="KW-0732">Signal</keyword>
<keyword evidence="4" id="KW-1134">Transmembrane beta strand</keyword>
<name>Q823X0_CHLCV</name>
<dbReference type="InterPro" id="IPR011427">
    <property type="entry name" value="Polymorphic_membr_middle"/>
</dbReference>
<evidence type="ECO:0000256" key="11">
    <source>
        <dbReference type="SAM" id="SignalP"/>
    </source>
</evidence>
<dbReference type="Gene3D" id="2.40.128.130">
    <property type="entry name" value="Autotransporter beta-domain"/>
    <property type="match status" value="1"/>
</dbReference>
<accession>Q823X0</accession>
<feature type="domain" description="Autotransporter" evidence="12">
    <location>
        <begin position="565"/>
        <end position="866"/>
    </location>
</feature>
<dbReference type="Pfam" id="PF07548">
    <property type="entry name" value="ChlamPMP_M"/>
    <property type="match status" value="1"/>
</dbReference>
<dbReference type="KEGG" id="cca:CCA_00283"/>
<dbReference type="InterPro" id="IPR003368">
    <property type="entry name" value="POMP_repeat"/>
</dbReference>
<dbReference type="SUPFAM" id="SSF103515">
    <property type="entry name" value="Autotransporter"/>
    <property type="match status" value="1"/>
</dbReference>
<dbReference type="InterPro" id="IPR036709">
    <property type="entry name" value="Autotransporte_beta_dom_sf"/>
</dbReference>
<evidence type="ECO:0000313" key="14">
    <source>
        <dbReference type="Proteomes" id="UP000002193"/>
    </source>
</evidence>
<dbReference type="Pfam" id="PF03797">
    <property type="entry name" value="Autotransporter"/>
    <property type="match status" value="1"/>
</dbReference>
<dbReference type="NCBIfam" id="TIGR01376">
    <property type="entry name" value="POMP_repeat"/>
    <property type="match status" value="3"/>
</dbReference>
<evidence type="ECO:0000256" key="5">
    <source>
        <dbReference type="ARBA" id="ARBA00022512"/>
    </source>
</evidence>
<dbReference type="AlphaFoldDB" id="Q823X0"/>
<evidence type="ECO:0000259" key="12">
    <source>
        <dbReference type="PROSITE" id="PS51208"/>
    </source>
</evidence>
<dbReference type="STRING" id="227941.CCA_00283"/>
<sequence>MKHPVYWFLVSSGLLASTSLSFAAAVQETLNSSDSYNGNATTDAFQTKETTTGAEYTCEGNVCITYAGKTTPLTKSCFTETTENLTFIGQGYSLCFDNITATAKPAAIEVSAADKTLSISGFSLFSCSYCPPGTTGQGAIKSGGTATFDNNSKLLFKSNCSSEEGGAINCKSLTLKNSSVCANFIKNSSDKKGGAIYCSDENLQLENNDQMLFSENTSKEEGGAIYAKKLSIISGGPTLFSNNSTSKAADPKGGAICIADADSECSLTAENGDIIFDGNKIITTGTPSTKRNSIDLGSGGKFSQLRARDGFGVFFYDPIANNGSDTDTLEINKADGAATYSGRIVFSGEKLTEDEKQVTDNLKSFFKQPLTVGSGSFVLKNGVTVSAKQITQSGGAIEMDAGTNLTSTTEDISLSNLVINTASLGGGGVPLAAQISAEGTNKSVTISSLNLVDADGNGYEYPVFSTTREFPSIIEAKANGTGTPTIPTTHLTDHAPAAHYGYQGLWTTSWAQGTATTSQLATLAWQQTGYNPNPERQGPLVPNTLWGSFSDVRAIQNLMDISVNGADYQRGLWASGLANFLQKSGTETKRKFRHHSAGYVLGAYAKTLSDDVFSAAFCQLFGRDKDYLVSKNNSNIYAGSIYYQHTSFWDAWDNLLQSTLGAQAPLVLNAQLTYSHTSNDMKTNMTTKYAPQGVVYPEIKGDWGNDCFGVELGATVPIESPYSSLFDMYSPFLRFQLVYAHQEDFKENNSTEGRYFESSDLTNLSMPIGVKFERFSDNDIASYNVTLAYAPDLVRSNPDCKTSLLVSPTTAVWLTKATNLARHAFIVKAGNYLSLSSNFEIFSQFGFELRGSSRTYNVDLGSKIQF</sequence>
<dbReference type="HOGENOM" id="CLU_004549_1_1_0"/>
<comment type="subcellular location">
    <subcellularLocation>
        <location evidence="2">Cell outer membrane</location>
        <topology evidence="2">Peripheral membrane protein</topology>
        <orientation evidence="2">Extracellular side</orientation>
    </subcellularLocation>
    <subcellularLocation>
        <location evidence="1">Secreted</location>
        <location evidence="1">Cell wall</location>
    </subcellularLocation>
</comment>
<dbReference type="SMART" id="SM00869">
    <property type="entry name" value="Autotransporter"/>
    <property type="match status" value="1"/>
</dbReference>
<evidence type="ECO:0000256" key="9">
    <source>
        <dbReference type="ARBA" id="ARBA00023136"/>
    </source>
</evidence>
<protein>
    <submittedName>
        <fullName evidence="13">Polymorphic outer membrane protein G family protein/autotransporter</fullName>
    </submittedName>
</protein>
<evidence type="ECO:0000313" key="13">
    <source>
        <dbReference type="EMBL" id="AAP05034.1"/>
    </source>
</evidence>
<reference evidence="13 14" key="1">
    <citation type="journal article" date="2003" name="Nucleic Acids Res.">
        <title>Genome sequence of Chlamydophila caviae (Chlamydia psittaci GPIC): examining the role of niche-specific genes in the evolution of the Chlamydiaceae.</title>
        <authorList>
            <person name="Read T.D."/>
            <person name="Myers G.S.A."/>
            <person name="Brunham R.C."/>
            <person name="Nelson W.C."/>
            <person name="Paulsen I.T."/>
            <person name="Heidelberg J.F."/>
            <person name="Holtzapple E.K."/>
            <person name="Khouri H.M."/>
            <person name="Federova N.B."/>
            <person name="Carty H.A."/>
            <person name="Umayam L.A."/>
            <person name="Haft D.H."/>
            <person name="Peterson J.D."/>
            <person name="Beanan M.J."/>
            <person name="White O."/>
            <person name="Salzberg S.L."/>
            <person name="Hsia R.-C."/>
            <person name="McClarty G."/>
            <person name="Rank R.G."/>
            <person name="Bavoil P.M."/>
            <person name="Fraser C.M."/>
        </authorList>
    </citation>
    <scope>NUCLEOTIDE SEQUENCE [LARGE SCALE GENOMIC DNA]</scope>
    <source>
        <strain evidence="14">ATCC VR-813 / DSM 19441 / 03DC25 / GPIC</strain>
    </source>
</reference>
<keyword evidence="5" id="KW-0134">Cell wall</keyword>
<dbReference type="RefSeq" id="WP_011006252.1">
    <property type="nucleotide sequence ID" value="NC_003361.3"/>
</dbReference>
<dbReference type="EMBL" id="AE015925">
    <property type="protein sequence ID" value="AAP05034.1"/>
    <property type="molecule type" value="Genomic_DNA"/>
</dbReference>
<keyword evidence="6" id="KW-0964">Secreted</keyword>
<keyword evidence="9" id="KW-0472">Membrane</keyword>
<evidence type="ECO:0000256" key="8">
    <source>
        <dbReference type="ARBA" id="ARBA00022729"/>
    </source>
</evidence>